<dbReference type="PANTHER" id="PTHR33627">
    <property type="entry name" value="TRANSPOSASE"/>
    <property type="match status" value="1"/>
</dbReference>
<feature type="domain" description="Transposase IS701-like DDE" evidence="2">
    <location>
        <begin position="1"/>
        <end position="79"/>
    </location>
</feature>
<keyword evidence="4" id="KW-1185">Reference proteome</keyword>
<sequence>MQQFVTSSTWDAGVVGTRLAARAVALIDPLAWVVEDTGFPKDGTGSPGVARQYSGTLGKVGNCQVGVSVHAVTDTAAAVRGPAGPVRHPRYGGPPAEVDAGDRDARHPGRSGPAPPGADR</sequence>
<evidence type="ECO:0000256" key="1">
    <source>
        <dbReference type="SAM" id="MobiDB-lite"/>
    </source>
</evidence>
<dbReference type="InterPro" id="IPR039365">
    <property type="entry name" value="IS701-like"/>
</dbReference>
<evidence type="ECO:0000313" key="4">
    <source>
        <dbReference type="Proteomes" id="UP001501676"/>
    </source>
</evidence>
<reference evidence="4" key="1">
    <citation type="journal article" date="2019" name="Int. J. Syst. Evol. Microbiol.">
        <title>The Global Catalogue of Microorganisms (GCM) 10K type strain sequencing project: providing services to taxonomists for standard genome sequencing and annotation.</title>
        <authorList>
            <consortium name="The Broad Institute Genomics Platform"/>
            <consortium name="The Broad Institute Genome Sequencing Center for Infectious Disease"/>
            <person name="Wu L."/>
            <person name="Ma J."/>
        </authorList>
    </citation>
    <scope>NUCLEOTIDE SEQUENCE [LARGE SCALE GENOMIC DNA]</scope>
    <source>
        <strain evidence="4">JCM 9458</strain>
    </source>
</reference>
<feature type="region of interest" description="Disordered" evidence="1">
    <location>
        <begin position="80"/>
        <end position="120"/>
    </location>
</feature>
<dbReference type="EMBL" id="BAAAYN010000005">
    <property type="protein sequence ID" value="GAA3383315.1"/>
    <property type="molecule type" value="Genomic_DNA"/>
</dbReference>
<dbReference type="InterPro" id="IPR038721">
    <property type="entry name" value="IS701-like_DDE_dom"/>
</dbReference>
<organism evidence="3 4">
    <name type="scientific">Cryptosporangium minutisporangium</name>
    <dbReference type="NCBI Taxonomy" id="113569"/>
    <lineage>
        <taxon>Bacteria</taxon>
        <taxon>Bacillati</taxon>
        <taxon>Actinomycetota</taxon>
        <taxon>Actinomycetes</taxon>
        <taxon>Cryptosporangiales</taxon>
        <taxon>Cryptosporangiaceae</taxon>
        <taxon>Cryptosporangium</taxon>
    </lineage>
</organism>
<proteinExistence type="predicted"/>
<dbReference type="PANTHER" id="PTHR33627:SF1">
    <property type="entry name" value="TRANSPOSASE"/>
    <property type="match status" value="1"/>
</dbReference>
<gene>
    <name evidence="3" type="ORF">GCM10020369_08740</name>
</gene>
<protein>
    <recommendedName>
        <fullName evidence="2">Transposase IS701-like DDE domain-containing protein</fullName>
    </recommendedName>
</protein>
<name>A0ABP6SR17_9ACTN</name>
<dbReference type="Pfam" id="PF13546">
    <property type="entry name" value="DDE_5"/>
    <property type="match status" value="1"/>
</dbReference>
<accession>A0ABP6SR17</accession>
<evidence type="ECO:0000259" key="2">
    <source>
        <dbReference type="Pfam" id="PF13546"/>
    </source>
</evidence>
<evidence type="ECO:0000313" key="3">
    <source>
        <dbReference type="EMBL" id="GAA3383315.1"/>
    </source>
</evidence>
<dbReference type="Proteomes" id="UP001501676">
    <property type="component" value="Unassembled WGS sequence"/>
</dbReference>
<comment type="caution">
    <text evidence="3">The sequence shown here is derived from an EMBL/GenBank/DDBJ whole genome shotgun (WGS) entry which is preliminary data.</text>
</comment>